<feature type="transmembrane region" description="Helical" evidence="1">
    <location>
        <begin position="28"/>
        <end position="49"/>
    </location>
</feature>
<name>A0A2S3VLL2_9PSED</name>
<accession>A0A2S3VLL2</accession>
<proteinExistence type="predicted"/>
<sequence>MVVKDNAAKLTPRGALRFIASKLAPTSMVTPFSAILYLMRVWLAFIYPASEWGCRPAPR</sequence>
<evidence type="ECO:0000256" key="1">
    <source>
        <dbReference type="SAM" id="Phobius"/>
    </source>
</evidence>
<gene>
    <name evidence="2" type="ORF">B0D71_16385</name>
</gene>
<keyword evidence="1" id="KW-0472">Membrane</keyword>
<comment type="caution">
    <text evidence="2">The sequence shown here is derived from an EMBL/GenBank/DDBJ whole genome shotgun (WGS) entry which is preliminary data.</text>
</comment>
<evidence type="ECO:0000313" key="3">
    <source>
        <dbReference type="Proteomes" id="UP000237440"/>
    </source>
</evidence>
<evidence type="ECO:0000313" key="2">
    <source>
        <dbReference type="EMBL" id="POF40820.1"/>
    </source>
</evidence>
<keyword evidence="1" id="KW-0812">Transmembrane</keyword>
<dbReference type="Proteomes" id="UP000237440">
    <property type="component" value="Unassembled WGS sequence"/>
</dbReference>
<protein>
    <submittedName>
        <fullName evidence="2">Uncharacterized protein</fullName>
    </submittedName>
</protein>
<organism evidence="2 3">
    <name type="scientific">Pseudomonas laurylsulfativorans</name>
    <dbReference type="NCBI Taxonomy" id="1943631"/>
    <lineage>
        <taxon>Bacteria</taxon>
        <taxon>Pseudomonadati</taxon>
        <taxon>Pseudomonadota</taxon>
        <taxon>Gammaproteobacteria</taxon>
        <taxon>Pseudomonadales</taxon>
        <taxon>Pseudomonadaceae</taxon>
        <taxon>Pseudomonas</taxon>
    </lineage>
</organism>
<keyword evidence="3" id="KW-1185">Reference proteome</keyword>
<dbReference type="EMBL" id="MUJK01000005">
    <property type="protein sequence ID" value="POF40820.1"/>
    <property type="molecule type" value="Genomic_DNA"/>
</dbReference>
<reference evidence="3" key="1">
    <citation type="submission" date="2017-02" db="EMBL/GenBank/DDBJ databases">
        <authorList>
            <person name="Furmanczyk E.M."/>
        </authorList>
    </citation>
    <scope>NUCLEOTIDE SEQUENCE [LARGE SCALE GENOMIC DNA]</scope>
    <source>
        <strain evidence="3">AP3_22</strain>
    </source>
</reference>
<keyword evidence="1" id="KW-1133">Transmembrane helix</keyword>
<dbReference type="AlphaFoldDB" id="A0A2S3VLL2"/>